<dbReference type="OrthoDB" id="5345334at2759"/>
<dbReference type="EMBL" id="MU005637">
    <property type="protein sequence ID" value="KAF2676240.1"/>
    <property type="molecule type" value="Genomic_DNA"/>
</dbReference>
<dbReference type="AlphaFoldDB" id="A0A6G1IDY5"/>
<reference evidence="1" key="1">
    <citation type="journal article" date="2020" name="Stud. Mycol.">
        <title>101 Dothideomycetes genomes: a test case for predicting lifestyles and emergence of pathogens.</title>
        <authorList>
            <person name="Haridas S."/>
            <person name="Albert R."/>
            <person name="Binder M."/>
            <person name="Bloem J."/>
            <person name="Labutti K."/>
            <person name="Salamov A."/>
            <person name="Andreopoulos B."/>
            <person name="Baker S."/>
            <person name="Barry K."/>
            <person name="Bills G."/>
            <person name="Bluhm B."/>
            <person name="Cannon C."/>
            <person name="Castanera R."/>
            <person name="Culley D."/>
            <person name="Daum C."/>
            <person name="Ezra D."/>
            <person name="Gonzalez J."/>
            <person name="Henrissat B."/>
            <person name="Kuo A."/>
            <person name="Liang C."/>
            <person name="Lipzen A."/>
            <person name="Lutzoni F."/>
            <person name="Magnuson J."/>
            <person name="Mondo S."/>
            <person name="Nolan M."/>
            <person name="Ohm R."/>
            <person name="Pangilinan J."/>
            <person name="Park H.-J."/>
            <person name="Ramirez L."/>
            <person name="Alfaro M."/>
            <person name="Sun H."/>
            <person name="Tritt A."/>
            <person name="Yoshinaga Y."/>
            <person name="Zwiers L.-H."/>
            <person name="Turgeon B."/>
            <person name="Goodwin S."/>
            <person name="Spatafora J."/>
            <person name="Crous P."/>
            <person name="Grigoriev I."/>
        </authorList>
    </citation>
    <scope>NUCLEOTIDE SEQUENCE</scope>
    <source>
        <strain evidence="1">CBS 122367</strain>
    </source>
</reference>
<proteinExistence type="predicted"/>
<keyword evidence="2" id="KW-1185">Reference proteome</keyword>
<gene>
    <name evidence="1" type="ORF">K458DRAFT_352028</name>
</gene>
<organism evidence="1 2">
    <name type="scientific">Lentithecium fluviatile CBS 122367</name>
    <dbReference type="NCBI Taxonomy" id="1168545"/>
    <lineage>
        <taxon>Eukaryota</taxon>
        <taxon>Fungi</taxon>
        <taxon>Dikarya</taxon>
        <taxon>Ascomycota</taxon>
        <taxon>Pezizomycotina</taxon>
        <taxon>Dothideomycetes</taxon>
        <taxon>Pleosporomycetidae</taxon>
        <taxon>Pleosporales</taxon>
        <taxon>Massarineae</taxon>
        <taxon>Lentitheciaceae</taxon>
        <taxon>Lentithecium</taxon>
    </lineage>
</organism>
<dbReference type="Proteomes" id="UP000799291">
    <property type="component" value="Unassembled WGS sequence"/>
</dbReference>
<protein>
    <submittedName>
        <fullName evidence="1">Uncharacterized protein</fullName>
    </submittedName>
</protein>
<accession>A0A6G1IDY5</accession>
<evidence type="ECO:0000313" key="1">
    <source>
        <dbReference type="EMBL" id="KAF2676240.1"/>
    </source>
</evidence>
<name>A0A6G1IDY5_9PLEO</name>
<evidence type="ECO:0000313" key="2">
    <source>
        <dbReference type="Proteomes" id="UP000799291"/>
    </source>
</evidence>
<sequence>MAEKIKIEFIGWEDDFRYAEEKRRISQHIAELAKEKGFVSATVQDMLIKHRYRAQGPWVDVHFRREDNAHVPARLWFNEDADFKSDPEFFDEVKPVA</sequence>